<feature type="compositionally biased region" description="Gly residues" evidence="1">
    <location>
        <begin position="217"/>
        <end position="227"/>
    </location>
</feature>
<gene>
    <name evidence="2" type="ORF">Sradi_7127700</name>
</gene>
<reference evidence="2" key="2">
    <citation type="journal article" date="2024" name="Plant">
        <title>Genomic evolution and insights into agronomic trait innovations of Sesamum species.</title>
        <authorList>
            <person name="Miao H."/>
            <person name="Wang L."/>
            <person name="Qu L."/>
            <person name="Liu H."/>
            <person name="Sun Y."/>
            <person name="Le M."/>
            <person name="Wang Q."/>
            <person name="Wei S."/>
            <person name="Zheng Y."/>
            <person name="Lin W."/>
            <person name="Duan Y."/>
            <person name="Cao H."/>
            <person name="Xiong S."/>
            <person name="Wang X."/>
            <person name="Wei L."/>
            <person name="Li C."/>
            <person name="Ma Q."/>
            <person name="Ju M."/>
            <person name="Zhao R."/>
            <person name="Li G."/>
            <person name="Mu C."/>
            <person name="Tian Q."/>
            <person name="Mei H."/>
            <person name="Zhang T."/>
            <person name="Gao T."/>
            <person name="Zhang H."/>
        </authorList>
    </citation>
    <scope>NUCLEOTIDE SEQUENCE</scope>
    <source>
        <strain evidence="2">G02</strain>
    </source>
</reference>
<protein>
    <submittedName>
        <fullName evidence="2">Uncharacterized protein</fullName>
    </submittedName>
</protein>
<reference evidence="2" key="1">
    <citation type="submission" date="2020-06" db="EMBL/GenBank/DDBJ databases">
        <authorList>
            <person name="Li T."/>
            <person name="Hu X."/>
            <person name="Zhang T."/>
            <person name="Song X."/>
            <person name="Zhang H."/>
            <person name="Dai N."/>
            <person name="Sheng W."/>
            <person name="Hou X."/>
            <person name="Wei L."/>
        </authorList>
    </citation>
    <scope>NUCLEOTIDE SEQUENCE</scope>
    <source>
        <strain evidence="2">G02</strain>
        <tissue evidence="2">Leaf</tissue>
    </source>
</reference>
<evidence type="ECO:0000256" key="1">
    <source>
        <dbReference type="SAM" id="MobiDB-lite"/>
    </source>
</evidence>
<feature type="compositionally biased region" description="Low complexity" evidence="1">
    <location>
        <begin position="207"/>
        <end position="216"/>
    </location>
</feature>
<name>A0AAW2IYN4_SESRA</name>
<dbReference type="AlphaFoldDB" id="A0AAW2IYN4"/>
<organism evidence="2">
    <name type="scientific">Sesamum radiatum</name>
    <name type="common">Black benniseed</name>
    <dbReference type="NCBI Taxonomy" id="300843"/>
    <lineage>
        <taxon>Eukaryota</taxon>
        <taxon>Viridiplantae</taxon>
        <taxon>Streptophyta</taxon>
        <taxon>Embryophyta</taxon>
        <taxon>Tracheophyta</taxon>
        <taxon>Spermatophyta</taxon>
        <taxon>Magnoliopsida</taxon>
        <taxon>eudicotyledons</taxon>
        <taxon>Gunneridae</taxon>
        <taxon>Pentapetalae</taxon>
        <taxon>asterids</taxon>
        <taxon>lamiids</taxon>
        <taxon>Lamiales</taxon>
        <taxon>Pedaliaceae</taxon>
        <taxon>Sesamum</taxon>
    </lineage>
</organism>
<accession>A0AAW2IYN4</accession>
<proteinExistence type="predicted"/>
<sequence>METNKFNGTNYNDWLKTLKIVQDFENQRYVVDKLLPKALLEGSSPEKHFTFEKWLEVRSIILASMTNDIQKQYDRLDDIPSIMLRMKEVYAILDRHIRYAATKAFFGTKRAEGSSVQSHGIHNNTDIDVILQSLSSSYDPFIINYNMNELEKSIHELVNMLVQYEPTTHKSALAVLVEEASTSKAKDNRTGHWKKKKRKGKVNTTIASAKGAPAAAGGKGKGNGKVGGSQWVEGK</sequence>
<dbReference type="EMBL" id="JACGWJ010000887">
    <property type="protein sequence ID" value="KAL0287271.1"/>
    <property type="molecule type" value="Genomic_DNA"/>
</dbReference>
<evidence type="ECO:0000313" key="2">
    <source>
        <dbReference type="EMBL" id="KAL0287271.1"/>
    </source>
</evidence>
<comment type="caution">
    <text evidence="2">The sequence shown here is derived from an EMBL/GenBank/DDBJ whole genome shotgun (WGS) entry which is preliminary data.</text>
</comment>
<feature type="region of interest" description="Disordered" evidence="1">
    <location>
        <begin position="184"/>
        <end position="235"/>
    </location>
</feature>
<feature type="compositionally biased region" description="Basic residues" evidence="1">
    <location>
        <begin position="191"/>
        <end position="201"/>
    </location>
</feature>